<comment type="caution">
    <text evidence="11">The sequence shown here is derived from an EMBL/GenBank/DDBJ whole genome shotgun (WGS) entry which is preliminary data.</text>
</comment>
<evidence type="ECO:0000256" key="7">
    <source>
        <dbReference type="ARBA" id="ARBA00022962"/>
    </source>
</evidence>
<dbReference type="Proteomes" id="UP000473574">
    <property type="component" value="Unassembled WGS sequence"/>
</dbReference>
<dbReference type="InterPro" id="IPR006426">
    <property type="entry name" value="Asn_synth_AEB"/>
</dbReference>
<comment type="catalytic activity">
    <reaction evidence="8">
        <text>L-aspartate + L-glutamine + ATP + H2O = L-asparagine + L-glutamate + AMP + diphosphate + H(+)</text>
        <dbReference type="Rhea" id="RHEA:12228"/>
        <dbReference type="ChEBI" id="CHEBI:15377"/>
        <dbReference type="ChEBI" id="CHEBI:15378"/>
        <dbReference type="ChEBI" id="CHEBI:29985"/>
        <dbReference type="ChEBI" id="CHEBI:29991"/>
        <dbReference type="ChEBI" id="CHEBI:30616"/>
        <dbReference type="ChEBI" id="CHEBI:33019"/>
        <dbReference type="ChEBI" id="CHEBI:58048"/>
        <dbReference type="ChEBI" id="CHEBI:58359"/>
        <dbReference type="ChEBI" id="CHEBI:456215"/>
        <dbReference type="EC" id="6.3.5.4"/>
    </reaction>
</comment>
<keyword evidence="6" id="KW-0028">Amino-acid biosynthesis</keyword>
<dbReference type="AlphaFoldDB" id="A0A6M0S572"/>
<evidence type="ECO:0000256" key="9">
    <source>
        <dbReference type="PIRSR" id="PIRSR001589-2"/>
    </source>
</evidence>
<comment type="pathway">
    <text evidence="1">Amino-acid biosynthesis; L-asparagine biosynthesis; L-asparagine from L-aspartate (L-Gln route): step 1/1.</text>
</comment>
<dbReference type="CDD" id="cd00712">
    <property type="entry name" value="AsnB"/>
    <property type="match status" value="1"/>
</dbReference>
<dbReference type="Pfam" id="PF13537">
    <property type="entry name" value="GATase_7"/>
    <property type="match status" value="1"/>
</dbReference>
<evidence type="ECO:0000313" key="11">
    <source>
        <dbReference type="EMBL" id="NEZ63598.1"/>
    </source>
</evidence>
<sequence>MSGIVGLFSRPSKPVSQALLRQITDSMAFRGPDAQTCWHTPLAGLGHALLRTAPEQEQQPLTLDQWVWISADVRLDGRDELIAKLRSYYADISSQCSDASLVLRAYHAWDTACVEHLQGDFAFLIWDEGQQRLFAARDHFGVVPFFYAQVKETLVCSNTLDCVRRYPGVSDRINEQAMADQVLWGMNLDYPTTLFDDVRRLPPAHTLTWEPGVLKVRPYWQLPRVQPLTLYKRPEDYVEHFSELFEQAVSDRLRSPQVATHLSGGIDSNSIAAVAQHILQQRGQAGRLQAFTMQDRIIMPKENAYAAMVAHTMGIPLNTLDATGRYRQVPDLHPARSPVLPPGSVMGRQTITTLMRRCGDHARTVLTGFGGDSALRFGEFYHWEWWQQGLRQRWWQVQLDYFKTHGTPRVFWRRACRRSIIRNRATVPPALDHNFAARWRLKQRFAVQQADALDKISRYGMGHTAVWSNLFEMHDPGMTGLPVKPLYPFFDLRLVEFLMAIPPIPWLVDKRLLREMMYGKLPEAIRTRKKMVFEAPKDYATVMQAMLPVWIEELVRTAPGLEAYVNREQLLKILRAADSAGTEAMEATERLLGLAYWLQVSTEAKPFSEQPLTVATAPQGEHCRYVHSCSL</sequence>
<evidence type="ECO:0000256" key="5">
    <source>
        <dbReference type="ARBA" id="ARBA00022840"/>
    </source>
</evidence>
<keyword evidence="6" id="KW-0061">Asparagine biosynthesis</keyword>
<dbReference type="InterPro" id="IPR017932">
    <property type="entry name" value="GATase_2_dom"/>
</dbReference>
<name>A0A6M0S572_9CYAN</name>
<comment type="similarity">
    <text evidence="2">Belongs to the asparagine synthetase family.</text>
</comment>
<evidence type="ECO:0000313" key="12">
    <source>
        <dbReference type="Proteomes" id="UP000473574"/>
    </source>
</evidence>
<keyword evidence="5 9" id="KW-0067">ATP-binding</keyword>
<dbReference type="PANTHER" id="PTHR43284">
    <property type="entry name" value="ASPARAGINE SYNTHETASE (GLUTAMINE-HYDROLYZING)"/>
    <property type="match status" value="1"/>
</dbReference>
<dbReference type="InterPro" id="IPR001962">
    <property type="entry name" value="Asn_synthase"/>
</dbReference>
<accession>A0A6M0S572</accession>
<dbReference type="PIRSF" id="PIRSF001589">
    <property type="entry name" value="Asn_synthetase_glu-h"/>
    <property type="match status" value="1"/>
</dbReference>
<dbReference type="GO" id="GO:0005524">
    <property type="term" value="F:ATP binding"/>
    <property type="evidence" value="ECO:0007669"/>
    <property type="project" value="UniProtKB-KW"/>
</dbReference>
<keyword evidence="7" id="KW-0315">Glutamine amidotransferase</keyword>
<evidence type="ECO:0000256" key="6">
    <source>
        <dbReference type="ARBA" id="ARBA00022888"/>
    </source>
</evidence>
<feature type="binding site" evidence="9">
    <location>
        <position position="98"/>
    </location>
    <ligand>
        <name>L-glutamine</name>
        <dbReference type="ChEBI" id="CHEBI:58359"/>
    </ligand>
</feature>
<dbReference type="Pfam" id="PF00733">
    <property type="entry name" value="Asn_synthase"/>
    <property type="match status" value="1"/>
</dbReference>
<evidence type="ECO:0000256" key="3">
    <source>
        <dbReference type="ARBA" id="ARBA00012737"/>
    </source>
</evidence>
<dbReference type="RefSeq" id="WP_163663229.1">
    <property type="nucleotide sequence ID" value="NZ_QZCE01000002.1"/>
</dbReference>
<gene>
    <name evidence="11" type="ORF">D0962_12530</name>
</gene>
<dbReference type="InterPro" id="IPR014729">
    <property type="entry name" value="Rossmann-like_a/b/a_fold"/>
</dbReference>
<dbReference type="GO" id="GO:0004066">
    <property type="term" value="F:asparagine synthase (glutamine-hydrolyzing) activity"/>
    <property type="evidence" value="ECO:0007669"/>
    <property type="project" value="UniProtKB-EC"/>
</dbReference>
<evidence type="ECO:0000256" key="2">
    <source>
        <dbReference type="ARBA" id="ARBA00005752"/>
    </source>
</evidence>
<dbReference type="InterPro" id="IPR033738">
    <property type="entry name" value="AsnB_N"/>
</dbReference>
<dbReference type="InterPro" id="IPR029055">
    <property type="entry name" value="Ntn_hydrolases_N"/>
</dbReference>
<proteinExistence type="inferred from homology"/>
<dbReference type="EC" id="6.3.5.4" evidence="3"/>
<dbReference type="SUPFAM" id="SSF56235">
    <property type="entry name" value="N-terminal nucleophile aminohydrolases (Ntn hydrolases)"/>
    <property type="match status" value="1"/>
</dbReference>
<dbReference type="EMBL" id="QZCE01000002">
    <property type="protein sequence ID" value="NEZ63598.1"/>
    <property type="molecule type" value="Genomic_DNA"/>
</dbReference>
<dbReference type="SUPFAM" id="SSF52402">
    <property type="entry name" value="Adenine nucleotide alpha hydrolases-like"/>
    <property type="match status" value="1"/>
</dbReference>
<dbReference type="Gene3D" id="3.60.20.10">
    <property type="entry name" value="Glutamine Phosphoribosylpyrophosphate, subunit 1, domain 1"/>
    <property type="match status" value="1"/>
</dbReference>
<dbReference type="PANTHER" id="PTHR43284:SF1">
    <property type="entry name" value="ASPARAGINE SYNTHETASE"/>
    <property type="match status" value="1"/>
</dbReference>
<feature type="domain" description="Glutamine amidotransferase type-2" evidence="10">
    <location>
        <begin position="2"/>
        <end position="212"/>
    </location>
</feature>
<dbReference type="PROSITE" id="PS51278">
    <property type="entry name" value="GATASE_TYPE_2"/>
    <property type="match status" value="1"/>
</dbReference>
<evidence type="ECO:0000256" key="8">
    <source>
        <dbReference type="ARBA" id="ARBA00048741"/>
    </source>
</evidence>
<reference evidence="11 12" key="1">
    <citation type="journal article" date="2020" name="Microb. Ecol.">
        <title>Ecogenomics of the Marine Benthic Filamentous Cyanobacterium Adonisia.</title>
        <authorList>
            <person name="Walter J.M."/>
            <person name="Coutinho F.H."/>
            <person name="Leomil L."/>
            <person name="Hargreaves P.I."/>
            <person name="Campeao M.E."/>
            <person name="Vieira V.V."/>
            <person name="Silva B.S."/>
            <person name="Fistarol G.O."/>
            <person name="Salomon P.S."/>
            <person name="Sawabe T."/>
            <person name="Mino S."/>
            <person name="Hosokawa M."/>
            <person name="Miyashita H."/>
            <person name="Maruyama F."/>
            <person name="van Verk M.C."/>
            <person name="Dutilh B.E."/>
            <person name="Thompson C.C."/>
            <person name="Thompson F.L."/>
        </authorList>
    </citation>
    <scope>NUCLEOTIDE SEQUENCE [LARGE SCALE GENOMIC DNA]</scope>
    <source>
        <strain evidence="11 12">CCMR0082</strain>
    </source>
</reference>
<evidence type="ECO:0000256" key="1">
    <source>
        <dbReference type="ARBA" id="ARBA00005187"/>
    </source>
</evidence>
<organism evidence="11 12">
    <name type="scientific">Adonisia turfae CCMR0082</name>
    <dbReference type="NCBI Taxonomy" id="2304604"/>
    <lineage>
        <taxon>Bacteria</taxon>
        <taxon>Bacillati</taxon>
        <taxon>Cyanobacteriota</taxon>
        <taxon>Adonisia</taxon>
        <taxon>Adonisia turfae</taxon>
    </lineage>
</organism>
<evidence type="ECO:0000259" key="10">
    <source>
        <dbReference type="PROSITE" id="PS51278"/>
    </source>
</evidence>
<keyword evidence="4 9" id="KW-0547">Nucleotide-binding</keyword>
<dbReference type="Gene3D" id="3.40.50.620">
    <property type="entry name" value="HUPs"/>
    <property type="match status" value="1"/>
</dbReference>
<protein>
    <recommendedName>
        <fullName evidence="3">asparagine synthase (glutamine-hydrolyzing)</fullName>
        <ecNumber evidence="3">6.3.5.4</ecNumber>
    </recommendedName>
</protein>
<evidence type="ECO:0000256" key="4">
    <source>
        <dbReference type="ARBA" id="ARBA00022741"/>
    </source>
</evidence>
<dbReference type="InterPro" id="IPR051786">
    <property type="entry name" value="ASN_synthetase/amidase"/>
</dbReference>
<dbReference type="GO" id="GO:0006529">
    <property type="term" value="P:asparagine biosynthetic process"/>
    <property type="evidence" value="ECO:0007669"/>
    <property type="project" value="UniProtKB-KW"/>
</dbReference>